<evidence type="ECO:0000256" key="1">
    <source>
        <dbReference type="SAM" id="MobiDB-lite"/>
    </source>
</evidence>
<keyword evidence="4" id="KW-1185">Reference proteome</keyword>
<dbReference type="InterPro" id="IPR046522">
    <property type="entry name" value="DUF6699"/>
</dbReference>
<sequence length="238" mass="25542">MHFPNAPSTPENRSRRPAQEFSPAWSEPSDASPLRSSVSSSTPSAPRISSVALPSTPNTTPPRSGHLPTPPTSPETSMTGLGLIQLSPALIYNPNRPQGLWNIASSQAPSGSPVPHYLQQSAFDFGVSQRSLTVRVRIFGATTKWTLEVRASSSRGVTVYDVLNQLGFMLHTPVGNSEYAVHGPQATQSASQCFQGRARVDPTAMQTGLKRLDFLGGRVTVAGLAPARDNSSWDVYFL</sequence>
<organism evidence="3 4">
    <name type="scientific">Athelia psychrophila</name>
    <dbReference type="NCBI Taxonomy" id="1759441"/>
    <lineage>
        <taxon>Eukaryota</taxon>
        <taxon>Fungi</taxon>
        <taxon>Dikarya</taxon>
        <taxon>Basidiomycota</taxon>
        <taxon>Agaricomycotina</taxon>
        <taxon>Agaricomycetes</taxon>
        <taxon>Agaricomycetidae</taxon>
        <taxon>Atheliales</taxon>
        <taxon>Atheliaceae</taxon>
        <taxon>Athelia</taxon>
    </lineage>
</organism>
<accession>A0A166CZ91</accession>
<dbReference type="OrthoDB" id="3265169at2759"/>
<gene>
    <name evidence="3" type="ORF">FIBSPDRAFT_935893</name>
</gene>
<reference evidence="3 4" key="1">
    <citation type="journal article" date="2016" name="Mol. Biol. Evol.">
        <title>Comparative Genomics of Early-Diverging Mushroom-Forming Fungi Provides Insights into the Origins of Lignocellulose Decay Capabilities.</title>
        <authorList>
            <person name="Nagy L.G."/>
            <person name="Riley R."/>
            <person name="Tritt A."/>
            <person name="Adam C."/>
            <person name="Daum C."/>
            <person name="Floudas D."/>
            <person name="Sun H."/>
            <person name="Yadav J.S."/>
            <person name="Pangilinan J."/>
            <person name="Larsson K.H."/>
            <person name="Matsuura K."/>
            <person name="Barry K."/>
            <person name="Labutti K."/>
            <person name="Kuo R."/>
            <person name="Ohm R.A."/>
            <person name="Bhattacharya S.S."/>
            <person name="Shirouzu T."/>
            <person name="Yoshinaga Y."/>
            <person name="Martin F.M."/>
            <person name="Grigoriev I.V."/>
            <person name="Hibbett D.S."/>
        </authorList>
    </citation>
    <scope>NUCLEOTIDE SEQUENCE [LARGE SCALE GENOMIC DNA]</scope>
    <source>
        <strain evidence="3 4">CBS 109695</strain>
    </source>
</reference>
<feature type="compositionally biased region" description="Polar residues" evidence="1">
    <location>
        <begin position="1"/>
        <end position="11"/>
    </location>
</feature>
<evidence type="ECO:0000313" key="4">
    <source>
        <dbReference type="Proteomes" id="UP000076532"/>
    </source>
</evidence>
<evidence type="ECO:0000313" key="3">
    <source>
        <dbReference type="EMBL" id="KZP14154.1"/>
    </source>
</evidence>
<feature type="region of interest" description="Disordered" evidence="1">
    <location>
        <begin position="1"/>
        <end position="79"/>
    </location>
</feature>
<dbReference type="Proteomes" id="UP000076532">
    <property type="component" value="Unassembled WGS sequence"/>
</dbReference>
<evidence type="ECO:0000259" key="2">
    <source>
        <dbReference type="Pfam" id="PF20415"/>
    </source>
</evidence>
<proteinExistence type="predicted"/>
<feature type="compositionally biased region" description="Polar residues" evidence="1">
    <location>
        <begin position="52"/>
        <end position="62"/>
    </location>
</feature>
<feature type="domain" description="DUF6699" evidence="2">
    <location>
        <begin position="112"/>
        <end position="229"/>
    </location>
</feature>
<name>A0A166CZ91_9AGAM</name>
<dbReference type="EMBL" id="KV417621">
    <property type="protein sequence ID" value="KZP14154.1"/>
    <property type="molecule type" value="Genomic_DNA"/>
</dbReference>
<protein>
    <recommendedName>
        <fullName evidence="2">DUF6699 domain-containing protein</fullName>
    </recommendedName>
</protein>
<dbReference type="AlphaFoldDB" id="A0A166CZ91"/>
<feature type="compositionally biased region" description="Low complexity" evidence="1">
    <location>
        <begin position="28"/>
        <end position="51"/>
    </location>
</feature>
<dbReference type="Pfam" id="PF20415">
    <property type="entry name" value="DUF6699"/>
    <property type="match status" value="1"/>
</dbReference>